<dbReference type="InterPro" id="IPR000835">
    <property type="entry name" value="HTH_MarR-typ"/>
</dbReference>
<protein>
    <submittedName>
        <fullName evidence="2">DNA-binding MarR family transcriptional regulator</fullName>
    </submittedName>
</protein>
<dbReference type="AlphaFoldDB" id="A0A318RIT8"/>
<dbReference type="RefSeq" id="WP_146240480.1">
    <property type="nucleotide sequence ID" value="NZ_QJSP01000011.1"/>
</dbReference>
<dbReference type="GO" id="GO:0006950">
    <property type="term" value="P:response to stress"/>
    <property type="evidence" value="ECO:0007669"/>
    <property type="project" value="TreeGrafter"/>
</dbReference>
<gene>
    <name evidence="2" type="ORF">DFR67_111125</name>
</gene>
<dbReference type="GO" id="GO:0003677">
    <property type="term" value="F:DNA binding"/>
    <property type="evidence" value="ECO:0007669"/>
    <property type="project" value="UniProtKB-KW"/>
</dbReference>
<dbReference type="Proteomes" id="UP000247591">
    <property type="component" value="Unassembled WGS sequence"/>
</dbReference>
<dbReference type="InterPro" id="IPR039422">
    <property type="entry name" value="MarR/SlyA-like"/>
</dbReference>
<dbReference type="GO" id="GO:0003700">
    <property type="term" value="F:DNA-binding transcription factor activity"/>
    <property type="evidence" value="ECO:0007669"/>
    <property type="project" value="InterPro"/>
</dbReference>
<evidence type="ECO:0000259" key="1">
    <source>
        <dbReference type="PROSITE" id="PS50995"/>
    </source>
</evidence>
<dbReference type="Pfam" id="PF12802">
    <property type="entry name" value="MarR_2"/>
    <property type="match status" value="1"/>
</dbReference>
<dbReference type="InterPro" id="IPR036388">
    <property type="entry name" value="WH-like_DNA-bd_sf"/>
</dbReference>
<dbReference type="OrthoDB" id="122135at2"/>
<keyword evidence="2" id="KW-0238">DNA-binding</keyword>
<dbReference type="Gene3D" id="1.10.10.10">
    <property type="entry name" value="Winged helix-like DNA-binding domain superfamily/Winged helix DNA-binding domain"/>
    <property type="match status" value="1"/>
</dbReference>
<sequence length="191" mass="20964">MSLSSEVDPAYRIGSVEETFQTVHEFLLRLSCAVDVDAMDDIIDTELGFTHFKALLILSRAGRPLSVNELSDELRLSLAATGRAVDKLVGLELATRREDSRDRRIKRVSLAAGGEKAVALNIQRRQDSIREVITRLPGEIRSDLINALTPILEGDYLNTSACGPDDGRPIPEHHPLAEILGARTTVKKANP</sequence>
<dbReference type="SMART" id="SM00347">
    <property type="entry name" value="HTH_MARR"/>
    <property type="match status" value="1"/>
</dbReference>
<comment type="caution">
    <text evidence="2">The sequence shown here is derived from an EMBL/GenBank/DDBJ whole genome shotgun (WGS) entry which is preliminary data.</text>
</comment>
<accession>A0A318RIT8</accession>
<dbReference type="EMBL" id="QJSP01000011">
    <property type="protein sequence ID" value="PYE15050.1"/>
    <property type="molecule type" value="Genomic_DNA"/>
</dbReference>
<proteinExistence type="predicted"/>
<evidence type="ECO:0000313" key="3">
    <source>
        <dbReference type="Proteomes" id="UP000247591"/>
    </source>
</evidence>
<evidence type="ECO:0000313" key="2">
    <source>
        <dbReference type="EMBL" id="PYE15050.1"/>
    </source>
</evidence>
<keyword evidence="3" id="KW-1185">Reference proteome</keyword>
<dbReference type="PANTHER" id="PTHR33164:SF94">
    <property type="entry name" value="TRANSCRIPTIONAL REGULATORY PROTEIN-RELATED"/>
    <property type="match status" value="1"/>
</dbReference>
<organism evidence="2 3">
    <name type="scientific">Williamsia limnetica</name>
    <dbReference type="NCBI Taxonomy" id="882452"/>
    <lineage>
        <taxon>Bacteria</taxon>
        <taxon>Bacillati</taxon>
        <taxon>Actinomycetota</taxon>
        <taxon>Actinomycetes</taxon>
        <taxon>Mycobacteriales</taxon>
        <taxon>Nocardiaceae</taxon>
        <taxon>Williamsia</taxon>
    </lineage>
</organism>
<feature type="domain" description="HTH marR-type" evidence="1">
    <location>
        <begin position="16"/>
        <end position="153"/>
    </location>
</feature>
<name>A0A318RIT8_WILLI</name>
<dbReference type="InterPro" id="IPR036390">
    <property type="entry name" value="WH_DNA-bd_sf"/>
</dbReference>
<reference evidence="2 3" key="1">
    <citation type="submission" date="2018-06" db="EMBL/GenBank/DDBJ databases">
        <title>Genomic Encyclopedia of Type Strains, Phase IV (KMG-IV): sequencing the most valuable type-strain genomes for metagenomic binning, comparative biology and taxonomic classification.</title>
        <authorList>
            <person name="Goeker M."/>
        </authorList>
    </citation>
    <scope>NUCLEOTIDE SEQUENCE [LARGE SCALE GENOMIC DNA]</scope>
    <source>
        <strain evidence="2 3">DSM 45521</strain>
    </source>
</reference>
<dbReference type="PANTHER" id="PTHR33164">
    <property type="entry name" value="TRANSCRIPTIONAL REGULATOR, MARR FAMILY"/>
    <property type="match status" value="1"/>
</dbReference>
<dbReference type="SUPFAM" id="SSF46785">
    <property type="entry name" value="Winged helix' DNA-binding domain"/>
    <property type="match status" value="1"/>
</dbReference>
<dbReference type="PROSITE" id="PS50995">
    <property type="entry name" value="HTH_MARR_2"/>
    <property type="match status" value="1"/>
</dbReference>